<keyword evidence="2" id="KW-1185">Reference proteome</keyword>
<dbReference type="Proteomes" id="UP001054945">
    <property type="component" value="Unassembled WGS sequence"/>
</dbReference>
<gene>
    <name evidence="1" type="ORF">CEXT_42651</name>
</gene>
<evidence type="ECO:0000313" key="2">
    <source>
        <dbReference type="Proteomes" id="UP001054945"/>
    </source>
</evidence>
<organism evidence="1 2">
    <name type="scientific">Caerostris extrusa</name>
    <name type="common">Bark spider</name>
    <name type="synonym">Caerostris bankana</name>
    <dbReference type="NCBI Taxonomy" id="172846"/>
    <lineage>
        <taxon>Eukaryota</taxon>
        <taxon>Metazoa</taxon>
        <taxon>Ecdysozoa</taxon>
        <taxon>Arthropoda</taxon>
        <taxon>Chelicerata</taxon>
        <taxon>Arachnida</taxon>
        <taxon>Araneae</taxon>
        <taxon>Araneomorphae</taxon>
        <taxon>Entelegynae</taxon>
        <taxon>Araneoidea</taxon>
        <taxon>Araneidae</taxon>
        <taxon>Caerostris</taxon>
    </lineage>
</organism>
<comment type="caution">
    <text evidence="1">The sequence shown here is derived from an EMBL/GenBank/DDBJ whole genome shotgun (WGS) entry which is preliminary data.</text>
</comment>
<evidence type="ECO:0000313" key="1">
    <source>
        <dbReference type="EMBL" id="GIX76498.1"/>
    </source>
</evidence>
<dbReference type="AlphaFoldDB" id="A0AAV4MVV2"/>
<dbReference type="EMBL" id="BPLR01002666">
    <property type="protein sequence ID" value="GIX76498.1"/>
    <property type="molecule type" value="Genomic_DNA"/>
</dbReference>
<proteinExistence type="predicted"/>
<protein>
    <submittedName>
        <fullName evidence="1">Uncharacterized protein</fullName>
    </submittedName>
</protein>
<sequence length="96" mass="11253">MTALLDEIEHINSINGSHTTFRDFTTMPSYVNVRNPMGRMHPPHPRPTGYLHITSVNQILNSFDKREEPIFKTPKLFRRRNQKPQIIFHDKLSNIA</sequence>
<name>A0AAV4MVV2_CAEEX</name>
<reference evidence="1 2" key="1">
    <citation type="submission" date="2021-06" db="EMBL/GenBank/DDBJ databases">
        <title>Caerostris extrusa draft genome.</title>
        <authorList>
            <person name="Kono N."/>
            <person name="Arakawa K."/>
        </authorList>
    </citation>
    <scope>NUCLEOTIDE SEQUENCE [LARGE SCALE GENOMIC DNA]</scope>
</reference>
<accession>A0AAV4MVV2</accession>